<dbReference type="GO" id="GO:0005737">
    <property type="term" value="C:cytoplasm"/>
    <property type="evidence" value="ECO:0007669"/>
    <property type="project" value="UniProtKB-SubCell"/>
</dbReference>
<evidence type="ECO:0000256" key="11">
    <source>
        <dbReference type="ARBA" id="ARBA00023146"/>
    </source>
</evidence>
<evidence type="ECO:0000256" key="4">
    <source>
        <dbReference type="ARBA" id="ARBA00022598"/>
    </source>
</evidence>
<dbReference type="InterPro" id="IPR004154">
    <property type="entry name" value="Anticodon-bd"/>
</dbReference>
<evidence type="ECO:0000256" key="3">
    <source>
        <dbReference type="ARBA" id="ARBA00022555"/>
    </source>
</evidence>
<dbReference type="SUPFAM" id="SSF55186">
    <property type="entry name" value="ThrRS/AlaRS common domain"/>
    <property type="match status" value="1"/>
</dbReference>
<accession>A0A1H6W9C3</accession>
<organism evidence="16 17">
    <name type="scientific">Deinococcus reticulitermitis</name>
    <dbReference type="NCBI Taxonomy" id="856736"/>
    <lineage>
        <taxon>Bacteria</taxon>
        <taxon>Thermotogati</taxon>
        <taxon>Deinococcota</taxon>
        <taxon>Deinococci</taxon>
        <taxon>Deinococcales</taxon>
        <taxon>Deinococcaceae</taxon>
        <taxon>Deinococcus</taxon>
    </lineage>
</organism>
<dbReference type="GO" id="GO:0016787">
    <property type="term" value="F:hydrolase activity"/>
    <property type="evidence" value="ECO:0007669"/>
    <property type="project" value="UniProtKB-KW"/>
</dbReference>
<dbReference type="CDD" id="cd00771">
    <property type="entry name" value="ThrRS_core"/>
    <property type="match status" value="1"/>
</dbReference>
<dbReference type="STRING" id="856736.SAMN04488058_104102"/>
<keyword evidence="16" id="KW-0378">Hydrolase</keyword>
<dbReference type="InterPro" id="IPR002314">
    <property type="entry name" value="aa-tRNA-synt_IIb"/>
</dbReference>
<keyword evidence="4 13" id="KW-0436">Ligase</keyword>
<comment type="catalytic activity">
    <reaction evidence="12 13">
        <text>tRNA(Thr) + L-threonine + ATP = L-threonyl-tRNA(Thr) + AMP + diphosphate + H(+)</text>
        <dbReference type="Rhea" id="RHEA:24624"/>
        <dbReference type="Rhea" id="RHEA-COMP:9670"/>
        <dbReference type="Rhea" id="RHEA-COMP:9704"/>
        <dbReference type="ChEBI" id="CHEBI:15378"/>
        <dbReference type="ChEBI" id="CHEBI:30616"/>
        <dbReference type="ChEBI" id="CHEBI:33019"/>
        <dbReference type="ChEBI" id="CHEBI:57926"/>
        <dbReference type="ChEBI" id="CHEBI:78442"/>
        <dbReference type="ChEBI" id="CHEBI:78534"/>
        <dbReference type="ChEBI" id="CHEBI:456215"/>
        <dbReference type="EC" id="6.1.1.3"/>
    </reaction>
</comment>
<dbReference type="CDD" id="cd01667">
    <property type="entry name" value="TGS_ThrRS"/>
    <property type="match status" value="1"/>
</dbReference>
<dbReference type="Gene3D" id="3.40.50.800">
    <property type="entry name" value="Anticodon-binding domain"/>
    <property type="match status" value="1"/>
</dbReference>
<keyword evidence="11 13" id="KW-0030">Aminoacyl-tRNA synthetase</keyword>
<evidence type="ECO:0000256" key="2">
    <source>
        <dbReference type="ARBA" id="ARBA00022490"/>
    </source>
</evidence>
<dbReference type="GO" id="GO:0004829">
    <property type="term" value="F:threonine-tRNA ligase activity"/>
    <property type="evidence" value="ECO:0007669"/>
    <property type="project" value="UniProtKB-UniRule"/>
</dbReference>
<dbReference type="InterPro" id="IPR012675">
    <property type="entry name" value="Beta-grasp_dom_sf"/>
</dbReference>
<comment type="caution">
    <text evidence="13">Lacks conserved residue(s) required for the propagation of feature annotation.</text>
</comment>
<dbReference type="Gene3D" id="3.10.20.30">
    <property type="match status" value="1"/>
</dbReference>
<evidence type="ECO:0000256" key="8">
    <source>
        <dbReference type="ARBA" id="ARBA00022840"/>
    </source>
</evidence>
<evidence type="ECO:0000256" key="13">
    <source>
        <dbReference type="HAMAP-Rule" id="MF_00184"/>
    </source>
</evidence>
<feature type="domain" description="Aminoacyl-transfer RNA synthetases class-II family profile" evidence="14">
    <location>
        <begin position="285"/>
        <end position="550"/>
    </location>
</feature>
<comment type="subcellular location">
    <subcellularLocation>
        <location evidence="13">Cytoplasm</location>
    </subcellularLocation>
</comment>
<dbReference type="PROSITE" id="PS50862">
    <property type="entry name" value="AA_TRNA_LIGASE_II"/>
    <property type="match status" value="1"/>
</dbReference>
<dbReference type="PRINTS" id="PR01047">
    <property type="entry name" value="TRNASYNTHTHR"/>
</dbReference>
<dbReference type="FunFam" id="3.40.50.800:FF:000001">
    <property type="entry name" value="Threonine--tRNA ligase"/>
    <property type="match status" value="1"/>
</dbReference>
<dbReference type="InterPro" id="IPR002320">
    <property type="entry name" value="Thr-tRNA-ligase_IIa"/>
</dbReference>
<dbReference type="GO" id="GO:0046872">
    <property type="term" value="F:metal ion binding"/>
    <property type="evidence" value="ECO:0007669"/>
    <property type="project" value="UniProtKB-KW"/>
</dbReference>
<dbReference type="InterPro" id="IPR018163">
    <property type="entry name" value="Thr/Ala-tRNA-synth_IIc_edit"/>
</dbReference>
<dbReference type="InterPro" id="IPR033728">
    <property type="entry name" value="ThrRS_core"/>
</dbReference>
<keyword evidence="7 13" id="KW-0862">Zinc</keyword>
<dbReference type="SUPFAM" id="SSF55681">
    <property type="entry name" value="Class II aaRS and biotin synthetases"/>
    <property type="match status" value="1"/>
</dbReference>
<evidence type="ECO:0000259" key="15">
    <source>
        <dbReference type="PROSITE" id="PS51880"/>
    </source>
</evidence>
<dbReference type="InterPro" id="IPR036621">
    <property type="entry name" value="Anticodon-bd_dom_sf"/>
</dbReference>
<dbReference type="GO" id="GO:0005524">
    <property type="term" value="F:ATP binding"/>
    <property type="evidence" value="ECO:0007669"/>
    <property type="project" value="UniProtKB-UniRule"/>
</dbReference>
<reference evidence="17" key="1">
    <citation type="submission" date="2016-10" db="EMBL/GenBank/DDBJ databases">
        <authorList>
            <person name="Varghese N."/>
            <person name="Submissions S."/>
        </authorList>
    </citation>
    <scope>NUCLEOTIDE SEQUENCE [LARGE SCALE GENOMIC DNA]</scope>
    <source>
        <strain evidence="17">CGMCC 1.10218</strain>
    </source>
</reference>
<keyword evidence="9 13" id="KW-0694">RNA-binding</keyword>
<dbReference type="InterPro" id="IPR012676">
    <property type="entry name" value="TGS-like"/>
</dbReference>
<evidence type="ECO:0000256" key="6">
    <source>
        <dbReference type="ARBA" id="ARBA00022741"/>
    </source>
</evidence>
<dbReference type="SUPFAM" id="SSF81271">
    <property type="entry name" value="TGS-like"/>
    <property type="match status" value="1"/>
</dbReference>
<comment type="similarity">
    <text evidence="1 13">Belongs to the class-II aminoacyl-tRNA synthetase family.</text>
</comment>
<dbReference type="AlphaFoldDB" id="A0A1H6W9C3"/>
<keyword evidence="2 13" id="KW-0963">Cytoplasm</keyword>
<dbReference type="GO" id="GO:0006435">
    <property type="term" value="P:threonyl-tRNA aminoacylation"/>
    <property type="evidence" value="ECO:0007669"/>
    <property type="project" value="UniProtKB-UniRule"/>
</dbReference>
<dbReference type="SMART" id="SM00863">
    <property type="entry name" value="tRNA_SAD"/>
    <property type="match status" value="1"/>
</dbReference>
<dbReference type="Pfam" id="PF07973">
    <property type="entry name" value="tRNA_SAD"/>
    <property type="match status" value="1"/>
</dbReference>
<feature type="binding site" evidence="13">
    <location>
        <position position="527"/>
    </location>
    <ligand>
        <name>Zn(2+)</name>
        <dbReference type="ChEBI" id="CHEBI:29105"/>
        <note>catalytic</note>
    </ligand>
</feature>
<dbReference type="PANTHER" id="PTHR11451">
    <property type="entry name" value="THREONINE-TRNA LIGASE"/>
    <property type="match status" value="1"/>
</dbReference>
<dbReference type="PANTHER" id="PTHR11451:SF44">
    <property type="entry name" value="THREONINE--TRNA LIGASE, CHLOROPLASTIC_MITOCHONDRIAL 2"/>
    <property type="match status" value="1"/>
</dbReference>
<feature type="binding site" evidence="13">
    <location>
        <position position="347"/>
    </location>
    <ligand>
        <name>Zn(2+)</name>
        <dbReference type="ChEBI" id="CHEBI:29105"/>
        <note>catalytic</note>
    </ligand>
</feature>
<dbReference type="Proteomes" id="UP000199223">
    <property type="component" value="Unassembled WGS sequence"/>
</dbReference>
<dbReference type="CDD" id="cd00860">
    <property type="entry name" value="ThrRS_anticodon"/>
    <property type="match status" value="1"/>
</dbReference>
<keyword evidence="17" id="KW-1185">Reference proteome</keyword>
<evidence type="ECO:0000313" key="17">
    <source>
        <dbReference type="Proteomes" id="UP000199223"/>
    </source>
</evidence>
<dbReference type="Gene3D" id="3.30.930.10">
    <property type="entry name" value="Bira Bifunctional Protein, Domain 2"/>
    <property type="match status" value="1"/>
</dbReference>
<dbReference type="Pfam" id="PF02824">
    <property type="entry name" value="TGS"/>
    <property type="match status" value="1"/>
</dbReference>
<dbReference type="InterPro" id="IPR045864">
    <property type="entry name" value="aa-tRNA-synth_II/BPL/LPL"/>
</dbReference>
<evidence type="ECO:0000313" key="16">
    <source>
        <dbReference type="EMBL" id="SEJ13631.1"/>
    </source>
</evidence>
<keyword evidence="10 13" id="KW-0648">Protein biosynthesis</keyword>
<dbReference type="NCBIfam" id="TIGR00418">
    <property type="entry name" value="thrS"/>
    <property type="match status" value="1"/>
</dbReference>
<proteinExistence type="inferred from homology"/>
<keyword evidence="5 13" id="KW-0479">Metal-binding</keyword>
<dbReference type="SUPFAM" id="SSF52954">
    <property type="entry name" value="Class II aaRS ABD-related"/>
    <property type="match status" value="1"/>
</dbReference>
<evidence type="ECO:0000259" key="14">
    <source>
        <dbReference type="PROSITE" id="PS50862"/>
    </source>
</evidence>
<gene>
    <name evidence="13" type="primary">thrS</name>
    <name evidence="16" type="ORF">SAMN04488058_104102</name>
</gene>
<name>A0A1H6W9C3_9DEIO</name>
<feature type="binding site" evidence="13">
    <location>
        <position position="398"/>
    </location>
    <ligand>
        <name>Zn(2+)</name>
        <dbReference type="ChEBI" id="CHEBI:29105"/>
        <note>catalytic</note>
    </ligand>
</feature>
<comment type="subunit">
    <text evidence="13">Homodimer.</text>
</comment>
<keyword evidence="3 13" id="KW-0820">tRNA-binding</keyword>
<dbReference type="GO" id="GO:0000049">
    <property type="term" value="F:tRNA binding"/>
    <property type="evidence" value="ECO:0007669"/>
    <property type="project" value="UniProtKB-KW"/>
</dbReference>
<dbReference type="Gene3D" id="3.30.980.10">
    <property type="entry name" value="Threonyl-trna Synthetase, Chain A, domain 2"/>
    <property type="match status" value="1"/>
</dbReference>
<dbReference type="FunFam" id="3.30.980.10:FF:000005">
    <property type="entry name" value="Threonyl-tRNA synthetase, mitochondrial"/>
    <property type="match status" value="1"/>
</dbReference>
<dbReference type="Pfam" id="PF03129">
    <property type="entry name" value="HGTP_anticodon"/>
    <property type="match status" value="1"/>
</dbReference>
<dbReference type="InterPro" id="IPR006195">
    <property type="entry name" value="aa-tRNA-synth_II"/>
</dbReference>
<evidence type="ECO:0000256" key="5">
    <source>
        <dbReference type="ARBA" id="ARBA00022723"/>
    </source>
</evidence>
<dbReference type="EC" id="6.1.1.3" evidence="13"/>
<dbReference type="HAMAP" id="MF_00184">
    <property type="entry name" value="Thr_tRNA_synth"/>
    <property type="match status" value="1"/>
</dbReference>
<dbReference type="InterPro" id="IPR012947">
    <property type="entry name" value="tRNA_SAD"/>
</dbReference>
<dbReference type="FunFam" id="3.30.930.10:FF:000002">
    <property type="entry name" value="Threonine--tRNA ligase"/>
    <property type="match status" value="1"/>
</dbReference>
<dbReference type="InterPro" id="IPR047246">
    <property type="entry name" value="ThrRS_anticodon"/>
</dbReference>
<dbReference type="InterPro" id="IPR004095">
    <property type="entry name" value="TGS"/>
</dbReference>
<evidence type="ECO:0000256" key="12">
    <source>
        <dbReference type="ARBA" id="ARBA00049515"/>
    </source>
</evidence>
<evidence type="ECO:0000256" key="10">
    <source>
        <dbReference type="ARBA" id="ARBA00022917"/>
    </source>
</evidence>
<protein>
    <recommendedName>
        <fullName evidence="13">Threonine--tRNA ligase</fullName>
        <ecNumber evidence="13">6.1.1.3</ecNumber>
    </recommendedName>
    <alternativeName>
        <fullName evidence="13">Threonyl-tRNA synthetase</fullName>
        <shortName evidence="13">ThrRS</shortName>
    </alternativeName>
</protein>
<evidence type="ECO:0000256" key="1">
    <source>
        <dbReference type="ARBA" id="ARBA00008226"/>
    </source>
</evidence>
<sequence length="655" mass="74758">MAQRYFMHVTLPDGKQLHLHAGATALDAAQAIGPRLAQDALAATANGELVDLMTPLPDGAHITLITKKNPAEAAPLFRHSLGHVMSMAVGEYYRARGHDAEAIKRGVGPYIENGWYQDFDLPEPLKEEDLPEIENIMRDIISRNLPFTRREVSKQEALAQFPHDPYKAELIQGLPEDEAITFYQQGDYVDLCAGPHFPATGKLPQSFKLMSTSGAYWRGNEKNPILQRVYGVAFATQKELDEYLYQLEEAKRRDHRKLGKELELFTIDPLVGKGLPLWLPNGTVLREELTNFMKEQQFQRGYQGVVTPNIGNLDLYRTSGHYEKYSDGQFRPIEVDDEEYMLKPMNCPHHVRIYASKPRSYRDLPVRLAEFGTVYRYEQSGELNGLTRVRGFTQDDAHLFVRPDQLKKEFLDVLDLTVLVLKTFGMNEVRFRVGTRDPESDKYVGDEANWTLAERQIIEAVEEVGLPYTIEPGDAAFYGPKLDFVVKDVLGREWQLGTIQVDYNLPERFDISYVGEDGQDHRPIMIHRAPFGSIERFTGILIEHYAGDFPLWLAPRQVMIIPIADRHNAYAEELRAELHRAGLRAEVDDSSNRMQAKVRSAELSKIPVMLIVGDKEQEAREVSVRERTPEGHKERKGVAFEDLKAELLERRKNRS</sequence>
<evidence type="ECO:0000256" key="7">
    <source>
        <dbReference type="ARBA" id="ARBA00022833"/>
    </source>
</evidence>
<comment type="cofactor">
    <cofactor evidence="13">
        <name>Zn(2+)</name>
        <dbReference type="ChEBI" id="CHEBI:29105"/>
    </cofactor>
    <text evidence="13">Binds 1 zinc ion per subunit.</text>
</comment>
<dbReference type="PROSITE" id="PS51880">
    <property type="entry name" value="TGS"/>
    <property type="match status" value="1"/>
</dbReference>
<keyword evidence="8 13" id="KW-0067">ATP-binding</keyword>
<feature type="domain" description="TGS" evidence="15">
    <location>
        <begin position="3"/>
        <end position="66"/>
    </location>
</feature>
<evidence type="ECO:0000256" key="9">
    <source>
        <dbReference type="ARBA" id="ARBA00022884"/>
    </source>
</evidence>
<dbReference type="EMBL" id="FNZA01000004">
    <property type="protein sequence ID" value="SEJ13631.1"/>
    <property type="molecule type" value="Genomic_DNA"/>
</dbReference>
<keyword evidence="6 13" id="KW-0547">Nucleotide-binding</keyword>
<dbReference type="FunFam" id="3.30.54.20:FF:000002">
    <property type="entry name" value="Threonine--tRNA ligase"/>
    <property type="match status" value="1"/>
</dbReference>
<dbReference type="Pfam" id="PF00587">
    <property type="entry name" value="tRNA-synt_2b"/>
    <property type="match status" value="1"/>
</dbReference>